<keyword evidence="1" id="KW-0472">Membrane</keyword>
<sequence>MYDKGRFSRHDGSVTYREHHVKKDVLSGLADLHMDDVEQQSNQNIDLIDIFSDLFNVKNSIIHAILSMIIGMFLGGFIVSVYG</sequence>
<organism evidence="2">
    <name type="scientific">Strongyloides stercoralis</name>
    <name type="common">Threadworm</name>
    <dbReference type="NCBI Taxonomy" id="6248"/>
    <lineage>
        <taxon>Eukaryota</taxon>
        <taxon>Metazoa</taxon>
        <taxon>Ecdysozoa</taxon>
        <taxon>Nematoda</taxon>
        <taxon>Chromadorea</taxon>
        <taxon>Rhabditida</taxon>
        <taxon>Tylenchina</taxon>
        <taxon>Panagrolaimomorpha</taxon>
        <taxon>Strongyloidoidea</taxon>
        <taxon>Strongyloididae</taxon>
        <taxon>Strongyloides</taxon>
    </lineage>
</organism>
<feature type="transmembrane region" description="Helical" evidence="1">
    <location>
        <begin position="61"/>
        <end position="82"/>
    </location>
</feature>
<name>A0A0K0E568_STRER</name>
<accession>A0A0K0E568</accession>
<protein>
    <submittedName>
        <fullName evidence="2">Magnesium transporter</fullName>
    </submittedName>
</protein>
<keyword evidence="1" id="KW-0812">Transmembrane</keyword>
<keyword evidence="1" id="KW-1133">Transmembrane helix</keyword>
<evidence type="ECO:0000313" key="2">
    <source>
        <dbReference type="WBParaSite" id="SSTP_0000465200.1"/>
    </source>
</evidence>
<proteinExistence type="predicted"/>
<dbReference type="WBParaSite" id="SSTP_0000465200.1">
    <property type="protein sequence ID" value="SSTP_0000465200.1"/>
    <property type="gene ID" value="SSTP_0000465200"/>
</dbReference>
<dbReference type="AlphaFoldDB" id="A0A0K0E568"/>
<reference evidence="2" key="1">
    <citation type="submission" date="2015-08" db="UniProtKB">
        <authorList>
            <consortium name="WormBaseParasite"/>
        </authorList>
    </citation>
    <scope>IDENTIFICATION</scope>
</reference>
<evidence type="ECO:0000256" key="1">
    <source>
        <dbReference type="SAM" id="Phobius"/>
    </source>
</evidence>